<dbReference type="Proteomes" id="UP000298138">
    <property type="component" value="Unassembled WGS sequence"/>
</dbReference>
<dbReference type="Pfam" id="PF20428">
    <property type="entry name" value="Sey1_3HB"/>
    <property type="match status" value="1"/>
</dbReference>
<keyword evidence="2 8" id="KW-0547">Nucleotide-binding</keyword>
<keyword evidence="4 8" id="KW-0256">Endoplasmic reticulum</keyword>
<dbReference type="InterPro" id="IPR027417">
    <property type="entry name" value="P-loop_NTPase"/>
</dbReference>
<dbReference type="STRING" id="341454.A0A4S2N6X5"/>
<dbReference type="SUPFAM" id="SSF52540">
    <property type="entry name" value="P-loop containing nucleoside triphosphate hydrolases"/>
    <property type="match status" value="1"/>
</dbReference>
<keyword evidence="3 8" id="KW-0378">Hydrolase</keyword>
<feature type="topological domain" description="Lumenal" evidence="8">
    <location>
        <begin position="726"/>
        <end position="728"/>
    </location>
</feature>
<comment type="subcellular location">
    <subcellularLocation>
        <location evidence="8">Endoplasmic reticulum membrane</location>
        <topology evidence="8">Multi-pass membrane protein</topology>
    </subcellularLocation>
    <text evidence="8">Enriched in the cortical ER. Concentrated in punctae along the ER tubules.</text>
</comment>
<feature type="region of interest" description="Disordered" evidence="9">
    <location>
        <begin position="786"/>
        <end position="810"/>
    </location>
</feature>
<dbReference type="FunFam" id="3.40.50.300:FF:000727">
    <property type="entry name" value="Protein SEY1 homolog"/>
    <property type="match status" value="1"/>
</dbReference>
<keyword evidence="1 8" id="KW-0812">Transmembrane</keyword>
<evidence type="ECO:0000256" key="2">
    <source>
        <dbReference type="ARBA" id="ARBA00022741"/>
    </source>
</evidence>
<evidence type="ECO:0000259" key="11">
    <source>
        <dbReference type="PROSITE" id="PS51715"/>
    </source>
</evidence>
<feature type="transmembrane region" description="Helical" evidence="10">
    <location>
        <begin position="729"/>
        <end position="750"/>
    </location>
</feature>
<dbReference type="InParanoid" id="A0A4S2N6X5"/>
<proteinExistence type="inferred from homology"/>
<evidence type="ECO:0000256" key="9">
    <source>
        <dbReference type="SAM" id="MobiDB-lite"/>
    </source>
</evidence>
<dbReference type="InterPro" id="IPR030386">
    <property type="entry name" value="G_GB1_RHD3_dom"/>
</dbReference>
<evidence type="ECO:0000256" key="1">
    <source>
        <dbReference type="ARBA" id="ARBA00022692"/>
    </source>
</evidence>
<dbReference type="GO" id="GO:0003924">
    <property type="term" value="F:GTPase activity"/>
    <property type="evidence" value="ECO:0007669"/>
    <property type="project" value="UniProtKB-UniRule"/>
</dbReference>
<evidence type="ECO:0000313" key="13">
    <source>
        <dbReference type="Proteomes" id="UP000298138"/>
    </source>
</evidence>
<dbReference type="Pfam" id="PF05879">
    <property type="entry name" value="RHD3_GTPase"/>
    <property type="match status" value="1"/>
</dbReference>
<dbReference type="Gene3D" id="3.40.50.300">
    <property type="entry name" value="P-loop containing nucleotide triphosphate hydrolases"/>
    <property type="match status" value="1"/>
</dbReference>
<protein>
    <submittedName>
        <fullName evidence="12">Root hair defective 3 GTP-binding protein</fullName>
    </submittedName>
</protein>
<sequence length="810" mass="91862">MKDVTPEELAQYSHGIQIIDENKDFTQKLPVYLQVQKLLTVGFNYHVVAVFGSQSTGKSTLLNHLFGTQFDVMDEAARRQTTKGIWMARAKEDSKDHGKNILVMDVEGTDGRERGEDQDFERKSALFALATSEVLIVNIWEHQVGLYQGANMGLLKTVFEVNLGLFLKDRNTTHRSLLFFVIRDHIGHTPLKNLQNTLLADLNRIWDSLTKPPGLEGSKIDDFFDFQFTTLPHKLLQPDKFITEAHQLRKRFTEGIPPGVESLTANGVESTKDGVFLPGYHRRIPADGFPMYAESIWEQIVTNKDLDLPSQQELLAQFRCDEIAANCTAVFNETITPFEKQAQSGKVLEGLGPAMKQALSTAVESFEESGGRYHKGVFQRKRDDLRHALETRLRSLVVGQLSALSKRSVGEFTEEVTGILKKANASNASAAYDFAKIVEEAKANAVSRFKEEADSCFIPGETTTWSSHDDELELLEKDIDAIASRLRGEEMKRLVIRLEKTIKTKLTEPVELEFKRMDSTLWDRIWKAWTLTIEDAVQQFETKSRSFNATDTEREVGVWRLKKRGWAVLKAKIDEEVLEGNLLLKLRENFEDNFRYDEHGVPRVWKPTDDIEGAYTRARESTLTLIPRVSTFKLSSSDSPPDLDSFLGATPVDASDDSDAHLNHEDDFEILSEAKQHDMTQRFKRMADAVFVEAKRSAIGGVAQVPYWIYVVMLGLGWNEIMAVIRSPVYFVFLILCGFGAYIVYTLNLWGPIYRVSNAMIEQGVEVGKERLREILEVGDKRQEAPIAMQSLDSQGRRRTARSIKDEDED</sequence>
<keyword evidence="5 8" id="KW-1133">Transmembrane helix</keyword>
<dbReference type="InterPro" id="IPR046758">
    <property type="entry name" value="Sey1/RHD3-like_3HB"/>
</dbReference>
<dbReference type="FunCoup" id="A0A4S2N6X5">
    <property type="interactions" value="56"/>
</dbReference>
<evidence type="ECO:0000256" key="4">
    <source>
        <dbReference type="ARBA" id="ARBA00022824"/>
    </source>
</evidence>
<keyword evidence="6 8" id="KW-0342">GTP-binding</keyword>
<dbReference type="PANTHER" id="PTHR45923:SF2">
    <property type="entry name" value="PROTEIN SEY1"/>
    <property type="match status" value="1"/>
</dbReference>
<comment type="similarity">
    <text evidence="8">Belongs to the TRAFAC class dynamin-like GTPase superfamily. GB1/RHD3 GTPase family. RHD3 subfamily.</text>
</comment>
<evidence type="ECO:0000256" key="6">
    <source>
        <dbReference type="ARBA" id="ARBA00023134"/>
    </source>
</evidence>
<dbReference type="PROSITE" id="PS51715">
    <property type="entry name" value="G_GB1_RHD3"/>
    <property type="match status" value="1"/>
</dbReference>
<keyword evidence="7 8" id="KW-0472">Membrane</keyword>
<keyword evidence="13" id="KW-1185">Reference proteome</keyword>
<feature type="topological domain" description="Cytoplasmic" evidence="8">
    <location>
        <begin position="1"/>
        <end position="704"/>
    </location>
</feature>
<evidence type="ECO:0000256" key="5">
    <source>
        <dbReference type="ARBA" id="ARBA00022989"/>
    </source>
</evidence>
<feature type="domain" description="GB1/RHD3-type G" evidence="11">
    <location>
        <begin position="42"/>
        <end position="280"/>
    </location>
</feature>
<dbReference type="OrthoDB" id="1597724at2759"/>
<feature type="topological domain" description="Cytoplasmic" evidence="8">
    <location>
        <begin position="750"/>
        <end position="810"/>
    </location>
</feature>
<dbReference type="GO" id="GO:0005789">
    <property type="term" value="C:endoplasmic reticulum membrane"/>
    <property type="evidence" value="ECO:0007669"/>
    <property type="project" value="UniProtKB-SubCell"/>
</dbReference>
<accession>A0A4S2N6X5</accession>
<dbReference type="CDD" id="cd01851">
    <property type="entry name" value="GBP"/>
    <property type="match status" value="1"/>
</dbReference>
<feature type="binding site" evidence="8">
    <location>
        <begin position="52"/>
        <end position="59"/>
    </location>
    <ligand>
        <name>GTP</name>
        <dbReference type="ChEBI" id="CHEBI:37565"/>
    </ligand>
</feature>
<organism evidence="12 13">
    <name type="scientific">Ascodesmis nigricans</name>
    <dbReference type="NCBI Taxonomy" id="341454"/>
    <lineage>
        <taxon>Eukaryota</taxon>
        <taxon>Fungi</taxon>
        <taxon>Dikarya</taxon>
        <taxon>Ascomycota</taxon>
        <taxon>Pezizomycotina</taxon>
        <taxon>Pezizomycetes</taxon>
        <taxon>Pezizales</taxon>
        <taxon>Ascodesmidaceae</taxon>
        <taxon>Ascodesmis</taxon>
    </lineage>
</organism>
<reference evidence="12 13" key="1">
    <citation type="submission" date="2019-04" db="EMBL/GenBank/DDBJ databases">
        <title>Comparative genomics and transcriptomics to analyze fruiting body development in filamentous ascomycetes.</title>
        <authorList>
            <consortium name="DOE Joint Genome Institute"/>
            <person name="Lutkenhaus R."/>
            <person name="Traeger S."/>
            <person name="Breuer J."/>
            <person name="Kuo A."/>
            <person name="Lipzen A."/>
            <person name="Pangilinan J."/>
            <person name="Dilworth D."/>
            <person name="Sandor L."/>
            <person name="Poggeler S."/>
            <person name="Barry K."/>
            <person name="Grigoriev I.V."/>
            <person name="Nowrousian M."/>
        </authorList>
    </citation>
    <scope>NUCLEOTIDE SEQUENCE [LARGE SCALE GENOMIC DNA]</scope>
    <source>
        <strain evidence="12 13">CBS 389.68</strain>
    </source>
</reference>
<evidence type="ECO:0000313" key="12">
    <source>
        <dbReference type="EMBL" id="TGZ84926.1"/>
    </source>
</evidence>
<evidence type="ECO:0000256" key="10">
    <source>
        <dbReference type="SAM" id="Phobius"/>
    </source>
</evidence>
<dbReference type="HAMAP" id="MF_03109">
    <property type="entry name" value="Sey1"/>
    <property type="match status" value="1"/>
</dbReference>
<gene>
    <name evidence="8" type="primary">SEY1</name>
    <name evidence="12" type="ORF">EX30DRAFT_300969</name>
</gene>
<dbReference type="GO" id="GO:0005525">
    <property type="term" value="F:GTP binding"/>
    <property type="evidence" value="ECO:0007669"/>
    <property type="project" value="UniProtKB-UniRule"/>
</dbReference>
<dbReference type="InterPro" id="IPR008803">
    <property type="entry name" value="RHD3/Sey1"/>
</dbReference>
<dbReference type="GO" id="GO:0016320">
    <property type="term" value="P:endoplasmic reticulum membrane fusion"/>
    <property type="evidence" value="ECO:0007669"/>
    <property type="project" value="TreeGrafter"/>
</dbReference>
<dbReference type="PANTHER" id="PTHR45923">
    <property type="entry name" value="PROTEIN SEY1"/>
    <property type="match status" value="1"/>
</dbReference>
<dbReference type="EMBL" id="ML220112">
    <property type="protein sequence ID" value="TGZ84926.1"/>
    <property type="molecule type" value="Genomic_DNA"/>
</dbReference>
<evidence type="ECO:0000256" key="3">
    <source>
        <dbReference type="ARBA" id="ARBA00022801"/>
    </source>
</evidence>
<name>A0A4S2N6X5_9PEZI</name>
<evidence type="ECO:0000256" key="8">
    <source>
        <dbReference type="HAMAP-Rule" id="MF_03109"/>
    </source>
</evidence>
<dbReference type="AlphaFoldDB" id="A0A4S2N6X5"/>
<evidence type="ECO:0000256" key="7">
    <source>
        <dbReference type="ARBA" id="ARBA00023136"/>
    </source>
</evidence>